<dbReference type="Proteomes" id="UP000830729">
    <property type="component" value="Chromosome"/>
</dbReference>
<dbReference type="KEGG" id="halx:M0R89_11970"/>
<gene>
    <name evidence="1" type="ORF">M0R89_11970</name>
</gene>
<dbReference type="RefSeq" id="WP_248649316.1">
    <property type="nucleotide sequence ID" value="NZ_CP096659.1"/>
</dbReference>
<sequence length="347" mass="37098">MTDDSSHTNRTDRRTLLRATGVALAGATVTASGAAARGPPESDSHVAKADFANGISTDRIREVRRAARAEYNARGGDLDVTPAVSNPDPEDGTVVAYSYKIDANGVPRQYTGVAGDAKSAAHLHGKAAQRATAFDRASTATADGVTTQSSSWNDVLHDEADFCKDPYGCVTNNLDLKQLDGDGDSAQDAYAVKHFFVMEPGTQKYGSGWVNDVGEPKHDWSQNDMGSADLDEYDPLGTHDGSQSIKVSVGTGGANLGWSYTQPAVTTVDESSPSGNYATWNEEFNSDSARQNTNGMKPGSSCWIDQEATGSGQYDLMDLVSKGTFYDGGWSSDTYYLKHTFHVKVNY</sequence>
<name>A0A8U0HQP4_9EURY</name>
<organism evidence="1 2">
    <name type="scientific">Halorussus limi</name>
    <dbReference type="NCBI Taxonomy" id="2938695"/>
    <lineage>
        <taxon>Archaea</taxon>
        <taxon>Methanobacteriati</taxon>
        <taxon>Methanobacteriota</taxon>
        <taxon>Stenosarchaea group</taxon>
        <taxon>Halobacteria</taxon>
        <taxon>Halobacteriales</taxon>
        <taxon>Haladaptataceae</taxon>
        <taxon>Halorussus</taxon>
    </lineage>
</organism>
<dbReference type="PROSITE" id="PS51318">
    <property type="entry name" value="TAT"/>
    <property type="match status" value="1"/>
</dbReference>
<dbReference type="EMBL" id="CP096659">
    <property type="protein sequence ID" value="UPV73260.1"/>
    <property type="molecule type" value="Genomic_DNA"/>
</dbReference>
<protein>
    <submittedName>
        <fullName evidence="1">Uncharacterized protein</fullName>
    </submittedName>
</protein>
<reference evidence="1 2" key="1">
    <citation type="submission" date="2022-04" db="EMBL/GenBank/DDBJ databases">
        <title>Diverse halophilic archaea isolated from saline environments.</title>
        <authorList>
            <person name="Cui H.-L."/>
        </authorList>
    </citation>
    <scope>NUCLEOTIDE SEQUENCE [LARGE SCALE GENOMIC DNA]</scope>
    <source>
        <strain evidence="1 2">XZYJT49</strain>
    </source>
</reference>
<evidence type="ECO:0000313" key="1">
    <source>
        <dbReference type="EMBL" id="UPV73260.1"/>
    </source>
</evidence>
<dbReference type="InterPro" id="IPR006311">
    <property type="entry name" value="TAT_signal"/>
</dbReference>
<accession>A0A8U0HQP4</accession>
<evidence type="ECO:0000313" key="2">
    <source>
        <dbReference type="Proteomes" id="UP000830729"/>
    </source>
</evidence>
<keyword evidence="2" id="KW-1185">Reference proteome</keyword>
<dbReference type="AlphaFoldDB" id="A0A8U0HQP4"/>
<dbReference type="GeneID" id="72185927"/>
<proteinExistence type="predicted"/>